<sequence length="342" mass="37471">MSKVRSRVHVAGLFCFFASYLQPCANAIVEPTPAKDSALPVPEVFAPGIISGPANDGSPTFSPDGGTLFFTRSSAHWSIILESHRLRDGWSEPKVASFSGEWSDSSPALSPDGSFLVFVSVRPLATVSVQAKQGSPNMASHIWRVNRVGSGWNAPVELPESVNSFQWIFRPSVAGDGSIYFTAAVKGKELSLFRSKYQNGAYQNAEPLSFSDGSVKDVDPEIAPDQSFLVFTSKRPRPGDTSHEHLFIVYNRVGVWGSVVPIRYAGDDANGSSEDNDPRFGADHRTVYFTSDRTLAVHFPRTHEEAAEDYQRLQTWDNSNSNIWVISLSPVLKEATSSQPKL</sequence>
<reference evidence="2" key="2">
    <citation type="journal article" date="2024" name="Environ. Microbiol.">
        <title>Genome analysis and description of Tunturibacter gen. nov. expands the diversity of Terriglobia in tundra soils.</title>
        <authorList>
            <person name="Messyasz A."/>
            <person name="Mannisto M.K."/>
            <person name="Kerkhof L.J."/>
            <person name="Haggblom M.M."/>
        </authorList>
    </citation>
    <scope>NUCLEOTIDE SEQUENCE</scope>
    <source>
        <strain evidence="2">X5P6</strain>
    </source>
</reference>
<dbReference type="KEGG" id="tpsc:RBB77_00995"/>
<reference evidence="2" key="1">
    <citation type="submission" date="2023-08" db="EMBL/GenBank/DDBJ databases">
        <authorList>
            <person name="Messyasz A."/>
            <person name="Mannisto M.K."/>
            <person name="Kerkhof L.J."/>
            <person name="Haggblom M."/>
        </authorList>
    </citation>
    <scope>NUCLEOTIDE SEQUENCE</scope>
    <source>
        <strain evidence="2">X5P6</strain>
    </source>
</reference>
<dbReference type="AlphaFoldDB" id="A0AAU7ZRD4"/>
<dbReference type="InterPro" id="IPR011042">
    <property type="entry name" value="6-blade_b-propeller_TolB-like"/>
</dbReference>
<dbReference type="InterPro" id="IPR011659">
    <property type="entry name" value="WD40"/>
</dbReference>
<dbReference type="Pfam" id="PF07676">
    <property type="entry name" value="PD40"/>
    <property type="match status" value="3"/>
</dbReference>
<protein>
    <recommendedName>
        <fullName evidence="3">WD40 repeat protein</fullName>
    </recommendedName>
</protein>
<dbReference type="Gene3D" id="2.120.10.30">
    <property type="entry name" value="TolB, C-terminal domain"/>
    <property type="match status" value="1"/>
</dbReference>
<dbReference type="RefSeq" id="WP_353064323.1">
    <property type="nucleotide sequence ID" value="NZ_CP132942.1"/>
</dbReference>
<dbReference type="SUPFAM" id="SSF82171">
    <property type="entry name" value="DPP6 N-terminal domain-like"/>
    <property type="match status" value="1"/>
</dbReference>
<evidence type="ECO:0000256" key="1">
    <source>
        <dbReference type="SAM" id="SignalP"/>
    </source>
</evidence>
<dbReference type="EMBL" id="CP132942">
    <property type="protein sequence ID" value="XCB33486.1"/>
    <property type="molecule type" value="Genomic_DNA"/>
</dbReference>
<keyword evidence="1" id="KW-0732">Signal</keyword>
<evidence type="ECO:0000313" key="2">
    <source>
        <dbReference type="EMBL" id="XCB33486.1"/>
    </source>
</evidence>
<gene>
    <name evidence="2" type="ORF">RBB77_00995</name>
</gene>
<accession>A0AAU7ZRD4</accession>
<proteinExistence type="predicted"/>
<feature type="signal peptide" evidence="1">
    <location>
        <begin position="1"/>
        <end position="27"/>
    </location>
</feature>
<name>A0AAU7ZRD4_9BACT</name>
<organism evidence="2">
    <name type="scientific">Tunturiibacter psychrotolerans</name>
    <dbReference type="NCBI Taxonomy" id="3069686"/>
    <lineage>
        <taxon>Bacteria</taxon>
        <taxon>Pseudomonadati</taxon>
        <taxon>Acidobacteriota</taxon>
        <taxon>Terriglobia</taxon>
        <taxon>Terriglobales</taxon>
        <taxon>Acidobacteriaceae</taxon>
        <taxon>Tunturiibacter</taxon>
    </lineage>
</organism>
<evidence type="ECO:0008006" key="3">
    <source>
        <dbReference type="Google" id="ProtNLM"/>
    </source>
</evidence>
<feature type="chain" id="PRO_5043717220" description="WD40 repeat protein" evidence="1">
    <location>
        <begin position="28"/>
        <end position="342"/>
    </location>
</feature>